<dbReference type="KEGG" id="ptq:P700755_003668"/>
<dbReference type="AlphaFoldDB" id="K4IKB2"/>
<protein>
    <submittedName>
        <fullName evidence="1">Uncharacterized protein</fullName>
    </submittedName>
</protein>
<evidence type="ECO:0000313" key="2">
    <source>
        <dbReference type="Proteomes" id="UP000008514"/>
    </source>
</evidence>
<evidence type="ECO:0000313" key="1">
    <source>
        <dbReference type="EMBL" id="AFU70258.1"/>
    </source>
</evidence>
<proteinExistence type="predicted"/>
<dbReference type="HOGENOM" id="CLU_2790970_0_0_10"/>
<sequence length="68" mass="8187">MEGEGPKPKFSFSFRLYKYFSSQKMEFPLFKNSNRLFDEKKFNKPSDPYRKAPVLSYMKKSLHLSLLR</sequence>
<keyword evidence="2" id="KW-1185">Reference proteome</keyword>
<gene>
    <name evidence="1" type="ordered locus">P700755_003668</name>
</gene>
<dbReference type="EMBL" id="CP003879">
    <property type="protein sequence ID" value="AFU70258.1"/>
    <property type="molecule type" value="Genomic_DNA"/>
</dbReference>
<organism evidence="1 2">
    <name type="scientific">Psychroflexus torquis (strain ATCC 700755 / CIP 106069 / ACAM 623)</name>
    <dbReference type="NCBI Taxonomy" id="313595"/>
    <lineage>
        <taxon>Bacteria</taxon>
        <taxon>Pseudomonadati</taxon>
        <taxon>Bacteroidota</taxon>
        <taxon>Flavobacteriia</taxon>
        <taxon>Flavobacteriales</taxon>
        <taxon>Flavobacteriaceae</taxon>
        <taxon>Psychroflexus</taxon>
    </lineage>
</organism>
<accession>K4IKB2</accession>
<reference evidence="1" key="2">
    <citation type="submission" date="2012-09" db="EMBL/GenBank/DDBJ databases">
        <title>The complete sequence of Psychroflexus torquis an extreme psychrophile from sea-ice that is stimulated by light.</title>
        <authorList>
            <person name="Feng S."/>
            <person name="Powell S.M."/>
            <person name="Bowman J.P."/>
        </authorList>
    </citation>
    <scope>NUCLEOTIDE SEQUENCE [LARGE SCALE GENOMIC DNA]</scope>
    <source>
        <strain evidence="1">ATCC 700755</strain>
    </source>
</reference>
<reference evidence="1" key="1">
    <citation type="submission" date="2006-03" db="EMBL/GenBank/DDBJ databases">
        <authorList>
            <person name="Bowman J."/>
            <person name="Ferriera S."/>
            <person name="Johnson J."/>
            <person name="Kravitz S."/>
            <person name="Halpern A."/>
            <person name="Remington K."/>
            <person name="Beeson K."/>
            <person name="Tran B."/>
            <person name="Rogers Y.-H."/>
            <person name="Friedman R."/>
            <person name="Venter J.C."/>
        </authorList>
    </citation>
    <scope>NUCLEOTIDE SEQUENCE [LARGE SCALE GENOMIC DNA]</scope>
    <source>
        <strain evidence="1">ATCC 700755</strain>
    </source>
</reference>
<dbReference type="Proteomes" id="UP000008514">
    <property type="component" value="Chromosome"/>
</dbReference>
<name>K4IKB2_PSYTT</name>